<evidence type="ECO:0000256" key="1">
    <source>
        <dbReference type="ARBA" id="ARBA00001966"/>
    </source>
</evidence>
<dbReference type="OrthoDB" id="9801424at2"/>
<dbReference type="GO" id="GO:0003824">
    <property type="term" value="F:catalytic activity"/>
    <property type="evidence" value="ECO:0007669"/>
    <property type="project" value="InterPro"/>
</dbReference>
<evidence type="ECO:0000313" key="8">
    <source>
        <dbReference type="EMBL" id="SCY97472.1"/>
    </source>
</evidence>
<dbReference type="InterPro" id="IPR006158">
    <property type="entry name" value="Cobalamin-bd"/>
</dbReference>
<keyword evidence="2" id="KW-0949">S-adenosyl-L-methionine</keyword>
<dbReference type="SFLD" id="SFLDS00029">
    <property type="entry name" value="Radical_SAM"/>
    <property type="match status" value="1"/>
</dbReference>
<dbReference type="SUPFAM" id="SSF52242">
    <property type="entry name" value="Cobalamin (vitamin B12)-binding domain"/>
    <property type="match status" value="1"/>
</dbReference>
<dbReference type="STRING" id="1120976.SAMN03080606_03358"/>
<keyword evidence="9" id="KW-1185">Reference proteome</keyword>
<dbReference type="EMBL" id="FMUS01000025">
    <property type="protein sequence ID" value="SCY97472.1"/>
    <property type="molecule type" value="Genomic_DNA"/>
</dbReference>
<feature type="domain" description="B12-binding" evidence="6">
    <location>
        <begin position="1"/>
        <end position="134"/>
    </location>
</feature>
<dbReference type="SFLD" id="SFLDG01123">
    <property type="entry name" value="methyltransferase_(Class_B)"/>
    <property type="match status" value="1"/>
</dbReference>
<reference evidence="8 9" key="1">
    <citation type="submission" date="2016-10" db="EMBL/GenBank/DDBJ databases">
        <authorList>
            <person name="de Groot N.N."/>
        </authorList>
    </citation>
    <scope>NUCLEOTIDE SEQUENCE [LARGE SCALE GENOMIC DNA]</scope>
    <source>
        <strain evidence="8 9">DSM 18978</strain>
    </source>
</reference>
<evidence type="ECO:0000256" key="5">
    <source>
        <dbReference type="ARBA" id="ARBA00023014"/>
    </source>
</evidence>
<dbReference type="InterPro" id="IPR006638">
    <property type="entry name" value="Elp3/MiaA/NifB-like_rSAM"/>
</dbReference>
<dbReference type="SFLD" id="SFLDG01082">
    <property type="entry name" value="B12-binding_domain_containing"/>
    <property type="match status" value="1"/>
</dbReference>
<name>A0A1G5KA14_9FIRM</name>
<dbReference type="CDD" id="cd01335">
    <property type="entry name" value="Radical_SAM"/>
    <property type="match status" value="1"/>
</dbReference>
<feature type="domain" description="Radical SAM core" evidence="7">
    <location>
        <begin position="171"/>
        <end position="401"/>
    </location>
</feature>
<keyword evidence="4" id="KW-0408">Iron</keyword>
<evidence type="ECO:0000259" key="6">
    <source>
        <dbReference type="PROSITE" id="PS51332"/>
    </source>
</evidence>
<dbReference type="Pfam" id="PF13311">
    <property type="entry name" value="DUF4080"/>
    <property type="match status" value="1"/>
</dbReference>
<accession>A0A1G5KA14</accession>
<evidence type="ECO:0000256" key="4">
    <source>
        <dbReference type="ARBA" id="ARBA00023004"/>
    </source>
</evidence>
<dbReference type="InterPro" id="IPR025288">
    <property type="entry name" value="DUF4080"/>
</dbReference>
<dbReference type="InterPro" id="IPR058240">
    <property type="entry name" value="rSAM_sf"/>
</dbReference>
<comment type="cofactor">
    <cofactor evidence="1">
        <name>[4Fe-4S] cluster</name>
        <dbReference type="ChEBI" id="CHEBI:49883"/>
    </cofactor>
</comment>
<evidence type="ECO:0000256" key="3">
    <source>
        <dbReference type="ARBA" id="ARBA00022723"/>
    </source>
</evidence>
<dbReference type="Pfam" id="PF04055">
    <property type="entry name" value="Radical_SAM"/>
    <property type="match status" value="1"/>
</dbReference>
<evidence type="ECO:0000256" key="2">
    <source>
        <dbReference type="ARBA" id="ARBA00022691"/>
    </source>
</evidence>
<gene>
    <name evidence="8" type="ORF">SAMN03080606_03358</name>
</gene>
<dbReference type="Pfam" id="PF02310">
    <property type="entry name" value="B12-binding"/>
    <property type="match status" value="1"/>
</dbReference>
<dbReference type="CDD" id="cd02068">
    <property type="entry name" value="radical_SAM_B12_BD"/>
    <property type="match status" value="1"/>
</dbReference>
<dbReference type="InterPro" id="IPR023404">
    <property type="entry name" value="rSAM_horseshoe"/>
</dbReference>
<dbReference type="InterPro" id="IPR051198">
    <property type="entry name" value="BchE-like"/>
</dbReference>
<keyword evidence="3" id="KW-0479">Metal-binding</keyword>
<dbReference type="GO" id="GO:0031419">
    <property type="term" value="F:cobalamin binding"/>
    <property type="evidence" value="ECO:0007669"/>
    <property type="project" value="InterPro"/>
</dbReference>
<dbReference type="GO" id="GO:0046872">
    <property type="term" value="F:metal ion binding"/>
    <property type="evidence" value="ECO:0007669"/>
    <property type="project" value="UniProtKB-KW"/>
</dbReference>
<organism evidence="8 9">
    <name type="scientific">Alkaliphilus peptidifermentans DSM 18978</name>
    <dbReference type="NCBI Taxonomy" id="1120976"/>
    <lineage>
        <taxon>Bacteria</taxon>
        <taxon>Bacillati</taxon>
        <taxon>Bacillota</taxon>
        <taxon>Clostridia</taxon>
        <taxon>Peptostreptococcales</taxon>
        <taxon>Natronincolaceae</taxon>
        <taxon>Alkaliphilus</taxon>
    </lineage>
</organism>
<dbReference type="PANTHER" id="PTHR43409">
    <property type="entry name" value="ANAEROBIC MAGNESIUM-PROTOPORPHYRIN IX MONOMETHYL ESTER CYCLASE-RELATED"/>
    <property type="match status" value="1"/>
</dbReference>
<dbReference type="GO" id="GO:0005829">
    <property type="term" value="C:cytosol"/>
    <property type="evidence" value="ECO:0007669"/>
    <property type="project" value="TreeGrafter"/>
</dbReference>
<protein>
    <submittedName>
        <fullName evidence="8">Radical SAM superfamily enzyme YgiQ, UPF0313 family</fullName>
    </submittedName>
</protein>
<proteinExistence type="predicted"/>
<dbReference type="Gene3D" id="3.40.50.280">
    <property type="entry name" value="Cobalamin-binding domain"/>
    <property type="match status" value="1"/>
</dbReference>
<dbReference type="RefSeq" id="WP_091545787.1">
    <property type="nucleotide sequence ID" value="NZ_FMUS01000025.1"/>
</dbReference>
<dbReference type="SUPFAM" id="SSF102114">
    <property type="entry name" value="Radical SAM enzymes"/>
    <property type="match status" value="1"/>
</dbReference>
<dbReference type="PROSITE" id="PS51918">
    <property type="entry name" value="RADICAL_SAM"/>
    <property type="match status" value="1"/>
</dbReference>
<sequence>MKVLLTALNAKYIHTNLAIRYLKKSVEKLFPETQTMEFTINHHIEYILAEIYKAHPDVLCFSCYIWNIDMVLEICDSIKKVMPELTIILGGPEVSFDADVLMKNNDAIDIVVIGDGELTFKNLLDTLYKYGDYSEIPGIVYRARGNVFFTSEHSDKLKMVELPFPYEDEAIDKDKIVYYESSRGCPFNCQYCLSSSFQGVDYLPIERVKEELMYLLKTEVRQVKFVDRTFNARKEYALEIMKFILENNNGITNFHFEVTADLIDEEMLIFLESVPTGLFQFEIGIQSTNEETLKAIDRKMNFDILKKIVIRIASYRNIHQHLDLIVGLPMEDYYSFRKSFNDVFALRPEKLQVGFLKLLKGSGLKINAEKYQYVYSSKPPYEVLQSNALNYGEIIRLKGVEEMIETYWNSRIFTASIEAIVQNFYSNDFSFFEELWKYWNNRGHQHQAHSKNLLYQILLDFYMEQGFEGLDVFQEVLKFDYLKNTRSSSIPSFLPRIIEDNFKNKCHEFLQQEENIHKYLAVYTDIPAKQIIKKVHFEKFRYNVVELERIPKLFKEAVKKNTILLFDYDMESKAIDHSKYYEVSFQD</sequence>
<dbReference type="PANTHER" id="PTHR43409:SF16">
    <property type="entry name" value="SLR0320 PROTEIN"/>
    <property type="match status" value="1"/>
</dbReference>
<dbReference type="GO" id="GO:0051539">
    <property type="term" value="F:4 iron, 4 sulfur cluster binding"/>
    <property type="evidence" value="ECO:0007669"/>
    <property type="project" value="UniProtKB-KW"/>
</dbReference>
<dbReference type="InterPro" id="IPR036724">
    <property type="entry name" value="Cobalamin-bd_sf"/>
</dbReference>
<dbReference type="Gene3D" id="3.80.30.20">
    <property type="entry name" value="tm_1862 like domain"/>
    <property type="match status" value="1"/>
</dbReference>
<evidence type="ECO:0000313" key="9">
    <source>
        <dbReference type="Proteomes" id="UP000198636"/>
    </source>
</evidence>
<dbReference type="Proteomes" id="UP000198636">
    <property type="component" value="Unassembled WGS sequence"/>
</dbReference>
<dbReference type="AlphaFoldDB" id="A0A1G5KA14"/>
<keyword evidence="5" id="KW-0411">Iron-sulfur</keyword>
<dbReference type="PROSITE" id="PS51332">
    <property type="entry name" value="B12_BINDING"/>
    <property type="match status" value="1"/>
</dbReference>
<dbReference type="InterPro" id="IPR007197">
    <property type="entry name" value="rSAM"/>
</dbReference>
<dbReference type="SMART" id="SM00729">
    <property type="entry name" value="Elp3"/>
    <property type="match status" value="1"/>
</dbReference>
<evidence type="ECO:0000259" key="7">
    <source>
        <dbReference type="PROSITE" id="PS51918"/>
    </source>
</evidence>
<dbReference type="InterPro" id="IPR034466">
    <property type="entry name" value="Methyltransferase_Class_B"/>
</dbReference>